<dbReference type="Pfam" id="PF04909">
    <property type="entry name" value="Amidohydro_2"/>
    <property type="match status" value="1"/>
</dbReference>
<dbReference type="AlphaFoldDB" id="A0A6J6CPG8"/>
<gene>
    <name evidence="3" type="ORF">UFOPK1421_01434</name>
</gene>
<protein>
    <submittedName>
        <fullName evidence="3">Unannotated protein</fullName>
    </submittedName>
</protein>
<evidence type="ECO:0000313" key="3">
    <source>
        <dbReference type="EMBL" id="CAB4553401.1"/>
    </source>
</evidence>
<dbReference type="PANTHER" id="PTHR43569">
    <property type="entry name" value="AMIDOHYDROLASE"/>
    <property type="match status" value="1"/>
</dbReference>
<dbReference type="PANTHER" id="PTHR43569:SF1">
    <property type="entry name" value="BLL3371 PROTEIN"/>
    <property type="match status" value="1"/>
</dbReference>
<dbReference type="EMBL" id="CAEZSL010000204">
    <property type="protein sequence ID" value="CAB4553401.1"/>
    <property type="molecule type" value="Genomic_DNA"/>
</dbReference>
<dbReference type="InterPro" id="IPR052350">
    <property type="entry name" value="Metallo-dep_Lactonases"/>
</dbReference>
<dbReference type="SUPFAM" id="SSF51556">
    <property type="entry name" value="Metallo-dependent hydrolases"/>
    <property type="match status" value="1"/>
</dbReference>
<organism evidence="3">
    <name type="scientific">freshwater metagenome</name>
    <dbReference type="NCBI Taxonomy" id="449393"/>
    <lineage>
        <taxon>unclassified sequences</taxon>
        <taxon>metagenomes</taxon>
        <taxon>ecological metagenomes</taxon>
    </lineage>
</organism>
<accession>A0A6J6CPG8</accession>
<evidence type="ECO:0000256" key="1">
    <source>
        <dbReference type="ARBA" id="ARBA00038310"/>
    </source>
</evidence>
<comment type="similarity">
    <text evidence="1">Belongs to the metallo-dependent hydrolases superfamily.</text>
</comment>
<sequence length="225" mass="25338">MRRDDRDELIDAHLAASRGLFRGVRDALARASHPEAMMIPGTCPENLYLDPSFRRGVARLGERGFTYDSWHYHHQNHEFLELARATPGTTMVLDHFGTPVGVGPYASQREEIFAQWKKDIAEIAKCPNVVAKIGGLAMPDNGFGWHTADRPATSDEFIAQQSRYYLHAIECFGPARCMLESNFPVDRLSLSYGVLWNAYKKMTADFSASERANLFYGTAARTYNV</sequence>
<dbReference type="InterPro" id="IPR006680">
    <property type="entry name" value="Amidohydro-rel"/>
</dbReference>
<name>A0A6J6CPG8_9ZZZZ</name>
<reference evidence="3" key="1">
    <citation type="submission" date="2020-05" db="EMBL/GenBank/DDBJ databases">
        <authorList>
            <person name="Chiriac C."/>
            <person name="Salcher M."/>
            <person name="Ghai R."/>
            <person name="Kavagutti S V."/>
        </authorList>
    </citation>
    <scope>NUCLEOTIDE SEQUENCE</scope>
</reference>
<feature type="domain" description="Amidohydrolase-related" evidence="2">
    <location>
        <begin position="46"/>
        <end position="224"/>
    </location>
</feature>
<dbReference type="GO" id="GO:0016787">
    <property type="term" value="F:hydrolase activity"/>
    <property type="evidence" value="ECO:0007669"/>
    <property type="project" value="InterPro"/>
</dbReference>
<dbReference type="Gene3D" id="3.20.20.140">
    <property type="entry name" value="Metal-dependent hydrolases"/>
    <property type="match status" value="1"/>
</dbReference>
<proteinExistence type="inferred from homology"/>
<evidence type="ECO:0000259" key="2">
    <source>
        <dbReference type="Pfam" id="PF04909"/>
    </source>
</evidence>
<dbReference type="InterPro" id="IPR032466">
    <property type="entry name" value="Metal_Hydrolase"/>
</dbReference>